<dbReference type="InterPro" id="IPR000408">
    <property type="entry name" value="Reg_chr_condens"/>
</dbReference>
<dbReference type="EMBL" id="SIDB01000012">
    <property type="protein sequence ID" value="KAI3425341.1"/>
    <property type="molecule type" value="Genomic_DNA"/>
</dbReference>
<evidence type="ECO:0000256" key="9">
    <source>
        <dbReference type="ARBA" id="ARBA00023180"/>
    </source>
</evidence>
<evidence type="ECO:0000256" key="2">
    <source>
        <dbReference type="ARBA" id="ARBA00012513"/>
    </source>
</evidence>
<dbReference type="SUPFAM" id="SSF50985">
    <property type="entry name" value="RCC1/BLIP-II"/>
    <property type="match status" value="1"/>
</dbReference>
<dbReference type="OrthoDB" id="512027at2759"/>
<keyword evidence="7" id="KW-1015">Disulfide bond</keyword>
<reference evidence="14" key="1">
    <citation type="journal article" date="2019" name="Plant J.">
        <title>Chlorella vulgaris genome assembly and annotation reveals the molecular basis for metabolic acclimation to high light conditions.</title>
        <authorList>
            <person name="Cecchin M."/>
            <person name="Marcolungo L."/>
            <person name="Rossato M."/>
            <person name="Girolomoni L."/>
            <person name="Cosentino E."/>
            <person name="Cuine S."/>
            <person name="Li-Beisson Y."/>
            <person name="Delledonne M."/>
            <person name="Ballottari M."/>
        </authorList>
    </citation>
    <scope>NUCLEOTIDE SEQUENCE</scope>
    <source>
        <strain evidence="14">211/11P</strain>
    </source>
</reference>
<comment type="subcellular location">
    <subcellularLocation>
        <location evidence="1">Membrane</location>
        <topology evidence="1">Single-pass type I membrane protein</topology>
    </subcellularLocation>
</comment>
<accession>A0A9D4TH82</accession>
<protein>
    <recommendedName>
        <fullName evidence="2">non-specific serine/threonine protein kinase</fullName>
        <ecNumber evidence="2">2.7.11.1</ecNumber>
    </recommendedName>
</protein>
<evidence type="ECO:0000256" key="12">
    <source>
        <dbReference type="PROSITE-ProRule" id="PRU00235"/>
    </source>
</evidence>
<name>A0A9D4TH82_CHLVU</name>
<evidence type="ECO:0000256" key="10">
    <source>
        <dbReference type="ARBA" id="ARBA00047899"/>
    </source>
</evidence>
<evidence type="ECO:0000256" key="8">
    <source>
        <dbReference type="ARBA" id="ARBA00023170"/>
    </source>
</evidence>
<evidence type="ECO:0000313" key="14">
    <source>
        <dbReference type="EMBL" id="KAI3425341.1"/>
    </source>
</evidence>
<comment type="caution">
    <text evidence="14">The sequence shown here is derived from an EMBL/GenBank/DDBJ whole genome shotgun (WGS) entry which is preliminary data.</text>
</comment>
<evidence type="ECO:0000256" key="6">
    <source>
        <dbReference type="ARBA" id="ARBA00023136"/>
    </source>
</evidence>
<keyword evidence="6" id="KW-0472">Membrane</keyword>
<dbReference type="Pfam" id="PF13540">
    <property type="entry name" value="RCC1_2"/>
    <property type="match status" value="1"/>
</dbReference>
<proteinExistence type="predicted"/>
<dbReference type="Gene3D" id="2.130.10.30">
    <property type="entry name" value="Regulator of chromosome condensation 1/beta-lactamase-inhibitor protein II"/>
    <property type="match status" value="3"/>
</dbReference>
<evidence type="ECO:0000256" key="11">
    <source>
        <dbReference type="ARBA" id="ARBA00048679"/>
    </source>
</evidence>
<evidence type="ECO:0000256" key="5">
    <source>
        <dbReference type="ARBA" id="ARBA00022989"/>
    </source>
</evidence>
<dbReference type="PANTHER" id="PTHR47460">
    <property type="entry name" value="SERINE/THREONINE-PROTEIN KINASE-LIKE PROTEIN ACR4"/>
    <property type="match status" value="1"/>
</dbReference>
<dbReference type="InterPro" id="IPR009091">
    <property type="entry name" value="RCC1/BLIP-II"/>
</dbReference>
<dbReference type="GO" id="GO:0004674">
    <property type="term" value="F:protein serine/threonine kinase activity"/>
    <property type="evidence" value="ECO:0007669"/>
    <property type="project" value="UniProtKB-KW"/>
</dbReference>
<reference evidence="14" key="2">
    <citation type="submission" date="2020-11" db="EMBL/GenBank/DDBJ databases">
        <authorList>
            <person name="Cecchin M."/>
            <person name="Marcolungo L."/>
            <person name="Rossato M."/>
            <person name="Girolomoni L."/>
            <person name="Cosentino E."/>
            <person name="Cuine S."/>
            <person name="Li-Beisson Y."/>
            <person name="Delledonne M."/>
            <person name="Ballottari M."/>
        </authorList>
    </citation>
    <scope>NUCLEOTIDE SEQUENCE</scope>
    <source>
        <strain evidence="14">211/11P</strain>
        <tissue evidence="14">Whole cell</tissue>
    </source>
</reference>
<keyword evidence="5" id="KW-1133">Transmembrane helix</keyword>
<evidence type="ECO:0000256" key="1">
    <source>
        <dbReference type="ARBA" id="ARBA00004479"/>
    </source>
</evidence>
<evidence type="ECO:0000313" key="15">
    <source>
        <dbReference type="Proteomes" id="UP001055712"/>
    </source>
</evidence>
<keyword evidence="4 13" id="KW-0732">Signal</keyword>
<dbReference type="Proteomes" id="UP001055712">
    <property type="component" value="Unassembled WGS sequence"/>
</dbReference>
<dbReference type="PANTHER" id="PTHR47460:SF1">
    <property type="entry name" value="SERINE_THREONINE-PROTEIN KINASE-LIKE PROTEIN ACR4"/>
    <property type="match status" value="1"/>
</dbReference>
<comment type="catalytic activity">
    <reaction evidence="10">
        <text>L-threonyl-[protein] + ATP = O-phospho-L-threonyl-[protein] + ADP + H(+)</text>
        <dbReference type="Rhea" id="RHEA:46608"/>
        <dbReference type="Rhea" id="RHEA-COMP:11060"/>
        <dbReference type="Rhea" id="RHEA-COMP:11605"/>
        <dbReference type="ChEBI" id="CHEBI:15378"/>
        <dbReference type="ChEBI" id="CHEBI:30013"/>
        <dbReference type="ChEBI" id="CHEBI:30616"/>
        <dbReference type="ChEBI" id="CHEBI:61977"/>
        <dbReference type="ChEBI" id="CHEBI:456216"/>
        <dbReference type="EC" id="2.7.11.1"/>
    </reaction>
</comment>
<comment type="catalytic activity">
    <reaction evidence="11">
        <text>L-seryl-[protein] + ATP = O-phospho-L-seryl-[protein] + ADP + H(+)</text>
        <dbReference type="Rhea" id="RHEA:17989"/>
        <dbReference type="Rhea" id="RHEA-COMP:9863"/>
        <dbReference type="Rhea" id="RHEA-COMP:11604"/>
        <dbReference type="ChEBI" id="CHEBI:15378"/>
        <dbReference type="ChEBI" id="CHEBI:29999"/>
        <dbReference type="ChEBI" id="CHEBI:30616"/>
        <dbReference type="ChEBI" id="CHEBI:83421"/>
        <dbReference type="ChEBI" id="CHEBI:456216"/>
        <dbReference type="EC" id="2.7.11.1"/>
    </reaction>
</comment>
<dbReference type="GO" id="GO:0016020">
    <property type="term" value="C:membrane"/>
    <property type="evidence" value="ECO:0007669"/>
    <property type="project" value="UniProtKB-SubCell"/>
</dbReference>
<dbReference type="PROSITE" id="PS50012">
    <property type="entry name" value="RCC1_3"/>
    <property type="match status" value="1"/>
</dbReference>
<keyword evidence="9" id="KW-0325">Glycoprotein</keyword>
<dbReference type="AlphaFoldDB" id="A0A9D4TH82"/>
<keyword evidence="15" id="KW-1185">Reference proteome</keyword>
<dbReference type="Pfam" id="PF00415">
    <property type="entry name" value="RCC1"/>
    <property type="match status" value="1"/>
</dbReference>
<evidence type="ECO:0000256" key="13">
    <source>
        <dbReference type="SAM" id="SignalP"/>
    </source>
</evidence>
<evidence type="ECO:0000256" key="4">
    <source>
        <dbReference type="ARBA" id="ARBA00022729"/>
    </source>
</evidence>
<evidence type="ECO:0000256" key="7">
    <source>
        <dbReference type="ARBA" id="ARBA00023157"/>
    </source>
</evidence>
<feature type="repeat" description="RCC1" evidence="12">
    <location>
        <begin position="410"/>
        <end position="460"/>
    </location>
</feature>
<dbReference type="EC" id="2.7.11.1" evidence="2"/>
<gene>
    <name evidence="14" type="ORF">D9Q98_009105</name>
</gene>
<evidence type="ECO:0000256" key="3">
    <source>
        <dbReference type="ARBA" id="ARBA00022692"/>
    </source>
</evidence>
<keyword evidence="3" id="KW-0812">Transmembrane</keyword>
<feature type="signal peptide" evidence="13">
    <location>
        <begin position="1"/>
        <end position="27"/>
    </location>
</feature>
<organism evidence="14 15">
    <name type="scientific">Chlorella vulgaris</name>
    <name type="common">Green alga</name>
    <dbReference type="NCBI Taxonomy" id="3077"/>
    <lineage>
        <taxon>Eukaryota</taxon>
        <taxon>Viridiplantae</taxon>
        <taxon>Chlorophyta</taxon>
        <taxon>core chlorophytes</taxon>
        <taxon>Trebouxiophyceae</taxon>
        <taxon>Chlorellales</taxon>
        <taxon>Chlorellaceae</taxon>
        <taxon>Chlorella clade</taxon>
        <taxon>Chlorella</taxon>
    </lineage>
</organism>
<feature type="chain" id="PRO_5038505216" description="non-specific serine/threonine protein kinase" evidence="13">
    <location>
        <begin position="28"/>
        <end position="460"/>
    </location>
</feature>
<keyword evidence="8" id="KW-0675">Receptor</keyword>
<sequence length="460" mass="46479">MRRGAFCRVATILGAVLVGSSDLHASAQQSEDALAPAPSPTEATQRLAAPGMVACWGNTQAWLPPPVPEDGLADNYTTLTTGASLETSADYGADDSDGVGALSLDGAPSMGAPAEGDEEAPFHTWAPTEIASPFAFASLSAEDSYACGITTGGAVACFGSTSPLRPDLDFSSPTVLPIAASFIKVATGATFACGLLSNASVACFGRMGDQLWTGPGGTEAQPTPQLVAGGLQFAELVAGGNHACGILLNGTAACFGSNEANQLGAQQDDVQLGSSREPVVVADPSLAFTSLAAADTFSCGVLANSTAVCWGGYTDASQSELLPAGLRELKPKQPQLFAALAARGSTVCGLTLQHSILCSGVVASFIDAQGYPETVFSATPIPLLSTSSYTQLTIGGSGFFFHACGLTMHGKAECWGLNNEGQLGLPPSAIANSTTPQPVATGLYFSQLSAGGDYTCGVIA</sequence>